<dbReference type="AlphaFoldDB" id="A0A1M6G6F0"/>
<evidence type="ECO:0000313" key="7">
    <source>
        <dbReference type="Proteomes" id="UP000184442"/>
    </source>
</evidence>
<sequence>MRIDFTNTSSLKLLENFGSTDSKNRLSFSDMLKNSIEKVNQLQLESQSLNNKLVTGNIDNVHQVVIASQKAELAFQFTLQIRNKILDAYNEIMRMSI</sequence>
<keyword evidence="6" id="KW-0966">Cell projection</keyword>
<dbReference type="NCBIfam" id="TIGR00205">
    <property type="entry name" value="fliE"/>
    <property type="match status" value="1"/>
</dbReference>
<dbReference type="GO" id="GO:0071973">
    <property type="term" value="P:bacterial-type flagellum-dependent cell motility"/>
    <property type="evidence" value="ECO:0007669"/>
    <property type="project" value="InterPro"/>
</dbReference>
<dbReference type="Pfam" id="PF02049">
    <property type="entry name" value="FliE"/>
    <property type="match status" value="1"/>
</dbReference>
<dbReference type="PRINTS" id="PR01006">
    <property type="entry name" value="FLGHOOKFLIE"/>
</dbReference>
<gene>
    <name evidence="4" type="primary">fliE</name>
    <name evidence="6" type="ORF">SAMN02745176_02256</name>
</gene>
<dbReference type="HAMAP" id="MF_00724">
    <property type="entry name" value="FliE"/>
    <property type="match status" value="1"/>
</dbReference>
<dbReference type="GO" id="GO:0009425">
    <property type="term" value="C:bacterial-type flagellum basal body"/>
    <property type="evidence" value="ECO:0007669"/>
    <property type="project" value="UniProtKB-SubCell"/>
</dbReference>
<dbReference type="GO" id="GO:0003774">
    <property type="term" value="F:cytoskeletal motor activity"/>
    <property type="evidence" value="ECO:0007669"/>
    <property type="project" value="InterPro"/>
</dbReference>
<comment type="subcellular location">
    <subcellularLocation>
        <location evidence="1 4">Bacterial flagellum basal body</location>
    </subcellularLocation>
</comment>
<dbReference type="PANTHER" id="PTHR34653:SF1">
    <property type="entry name" value="FLAGELLAR HOOK-BASAL BODY COMPLEX PROTEIN FLIE"/>
    <property type="match status" value="1"/>
</dbReference>
<evidence type="ECO:0000256" key="1">
    <source>
        <dbReference type="ARBA" id="ARBA00004117"/>
    </source>
</evidence>
<dbReference type="EMBL" id="FQZS01000014">
    <property type="protein sequence ID" value="SHJ05525.1"/>
    <property type="molecule type" value="Genomic_DNA"/>
</dbReference>
<evidence type="ECO:0000256" key="3">
    <source>
        <dbReference type="ARBA" id="ARBA00023143"/>
    </source>
</evidence>
<dbReference type="GO" id="GO:0005198">
    <property type="term" value="F:structural molecule activity"/>
    <property type="evidence" value="ECO:0007669"/>
    <property type="project" value="UniProtKB-UniRule"/>
</dbReference>
<keyword evidence="7" id="KW-1185">Reference proteome</keyword>
<evidence type="ECO:0000313" key="6">
    <source>
        <dbReference type="EMBL" id="SHJ05525.1"/>
    </source>
</evidence>
<protein>
    <recommendedName>
        <fullName evidence="4 5">Flagellar hook-basal body complex protein FliE</fullName>
    </recommendedName>
</protein>
<reference evidence="6 7" key="1">
    <citation type="submission" date="2016-11" db="EMBL/GenBank/DDBJ databases">
        <authorList>
            <person name="Jaros S."/>
            <person name="Januszkiewicz K."/>
            <person name="Wedrychowicz H."/>
        </authorList>
    </citation>
    <scope>NUCLEOTIDE SEQUENCE [LARGE SCALE GENOMIC DNA]</scope>
    <source>
        <strain evidence="6 7">DSM 19022</strain>
    </source>
</reference>
<accession>A0A1M6G6F0</accession>
<evidence type="ECO:0000256" key="5">
    <source>
        <dbReference type="NCBIfam" id="TIGR00205"/>
    </source>
</evidence>
<comment type="similarity">
    <text evidence="2 4">Belongs to the FliE family.</text>
</comment>
<proteinExistence type="inferred from homology"/>
<dbReference type="PANTHER" id="PTHR34653">
    <property type="match status" value="1"/>
</dbReference>
<name>A0A1M6G6F0_9FIRM</name>
<keyword evidence="6" id="KW-0969">Cilium</keyword>
<evidence type="ECO:0000256" key="4">
    <source>
        <dbReference type="HAMAP-Rule" id="MF_00724"/>
    </source>
</evidence>
<organism evidence="6 7">
    <name type="scientific">Lutispora thermophila DSM 19022</name>
    <dbReference type="NCBI Taxonomy" id="1122184"/>
    <lineage>
        <taxon>Bacteria</taxon>
        <taxon>Bacillati</taxon>
        <taxon>Bacillota</taxon>
        <taxon>Clostridia</taxon>
        <taxon>Lutisporales</taxon>
        <taxon>Lutisporaceae</taxon>
        <taxon>Lutispora</taxon>
    </lineage>
</organism>
<dbReference type="RefSeq" id="WP_073026299.1">
    <property type="nucleotide sequence ID" value="NZ_FQZS01000014.1"/>
</dbReference>
<dbReference type="Proteomes" id="UP000184442">
    <property type="component" value="Unassembled WGS sequence"/>
</dbReference>
<keyword evidence="6" id="KW-0282">Flagellum</keyword>
<evidence type="ECO:0000256" key="2">
    <source>
        <dbReference type="ARBA" id="ARBA00009272"/>
    </source>
</evidence>
<dbReference type="InterPro" id="IPR001624">
    <property type="entry name" value="FliE"/>
</dbReference>
<keyword evidence="3 4" id="KW-0975">Bacterial flagellum</keyword>
<dbReference type="STRING" id="1122184.SAMN02745176_02256"/>